<reference evidence="3" key="1">
    <citation type="submission" date="2021-02" db="EMBL/GenBank/DDBJ databases">
        <authorList>
            <person name="Nowell W R."/>
        </authorList>
    </citation>
    <scope>NUCLEOTIDE SEQUENCE</scope>
</reference>
<proteinExistence type="predicted"/>
<dbReference type="AlphaFoldDB" id="A0A8S2E384"/>
<organism evidence="3 5">
    <name type="scientific">Didymodactylos carnosus</name>
    <dbReference type="NCBI Taxonomy" id="1234261"/>
    <lineage>
        <taxon>Eukaryota</taxon>
        <taxon>Metazoa</taxon>
        <taxon>Spiralia</taxon>
        <taxon>Gnathifera</taxon>
        <taxon>Rotifera</taxon>
        <taxon>Eurotatoria</taxon>
        <taxon>Bdelloidea</taxon>
        <taxon>Philodinida</taxon>
        <taxon>Philodinidae</taxon>
        <taxon>Didymodactylos</taxon>
    </lineage>
</organism>
<dbReference type="EMBL" id="CAJNOK010008881">
    <property type="protein sequence ID" value="CAF1075129.1"/>
    <property type="molecule type" value="Genomic_DNA"/>
</dbReference>
<dbReference type="EMBL" id="CAJOBA010008899">
    <property type="protein sequence ID" value="CAF3839032.1"/>
    <property type="molecule type" value="Genomic_DNA"/>
</dbReference>
<comment type="caution">
    <text evidence="3">The sequence shown here is derived from an EMBL/GenBank/DDBJ whole genome shotgun (WGS) entry which is preliminary data.</text>
</comment>
<evidence type="ECO:0000256" key="1">
    <source>
        <dbReference type="SAM" id="Phobius"/>
    </source>
</evidence>
<name>A0A8S2E384_9BILA</name>
<keyword evidence="1" id="KW-0472">Membrane</keyword>
<sequence length="107" mass="11536">MKGFICISILVFSLLCTTVLTEQLQYVDQSQIIEPRIFPAVAAIVARVVAILGPRVTTFVMCMGTAFTLECGQKMLTCAERGQAPWECIGALVCGGKSARNCVKTFG</sequence>
<keyword evidence="1" id="KW-1133">Transmembrane helix</keyword>
<protein>
    <submittedName>
        <fullName evidence="3">Uncharacterized protein</fullName>
    </submittedName>
</protein>
<dbReference type="Proteomes" id="UP000677228">
    <property type="component" value="Unassembled WGS sequence"/>
</dbReference>
<keyword evidence="1" id="KW-0812">Transmembrane</keyword>
<evidence type="ECO:0000313" key="3">
    <source>
        <dbReference type="EMBL" id="CAF1075129.1"/>
    </source>
</evidence>
<gene>
    <name evidence="3" type="ORF">OVA965_LOCUS18089</name>
    <name evidence="4" type="ORF">TMI583_LOCUS18103</name>
</gene>
<evidence type="ECO:0000313" key="5">
    <source>
        <dbReference type="Proteomes" id="UP000677228"/>
    </source>
</evidence>
<dbReference type="Proteomes" id="UP000682733">
    <property type="component" value="Unassembled WGS sequence"/>
</dbReference>
<accession>A0A8S2E384</accession>
<feature type="signal peptide" evidence="2">
    <location>
        <begin position="1"/>
        <end position="21"/>
    </location>
</feature>
<evidence type="ECO:0000256" key="2">
    <source>
        <dbReference type="SAM" id="SignalP"/>
    </source>
</evidence>
<feature type="transmembrane region" description="Helical" evidence="1">
    <location>
        <begin position="37"/>
        <end position="53"/>
    </location>
</feature>
<evidence type="ECO:0000313" key="4">
    <source>
        <dbReference type="EMBL" id="CAF3839032.1"/>
    </source>
</evidence>
<feature type="chain" id="PRO_5036434505" evidence="2">
    <location>
        <begin position="22"/>
        <end position="107"/>
    </location>
</feature>
<keyword evidence="2" id="KW-0732">Signal</keyword>